<feature type="transmembrane region" description="Helical" evidence="1">
    <location>
        <begin position="515"/>
        <end position="534"/>
    </location>
</feature>
<organism evidence="2 3">
    <name type="scientific">Tetrahymena thermophila (strain SB210)</name>
    <dbReference type="NCBI Taxonomy" id="312017"/>
    <lineage>
        <taxon>Eukaryota</taxon>
        <taxon>Sar</taxon>
        <taxon>Alveolata</taxon>
        <taxon>Ciliophora</taxon>
        <taxon>Intramacronucleata</taxon>
        <taxon>Oligohymenophorea</taxon>
        <taxon>Hymenostomatida</taxon>
        <taxon>Tetrahymenina</taxon>
        <taxon>Tetrahymenidae</taxon>
        <taxon>Tetrahymena</taxon>
    </lineage>
</organism>
<feature type="transmembrane region" description="Helical" evidence="1">
    <location>
        <begin position="574"/>
        <end position="595"/>
    </location>
</feature>
<dbReference type="Proteomes" id="UP000009168">
    <property type="component" value="Unassembled WGS sequence"/>
</dbReference>
<reference evidence="3" key="1">
    <citation type="journal article" date="2006" name="PLoS Biol.">
        <title>Macronuclear genome sequence of the ciliate Tetrahymena thermophila, a model eukaryote.</title>
        <authorList>
            <person name="Eisen J.A."/>
            <person name="Coyne R.S."/>
            <person name="Wu M."/>
            <person name="Wu D."/>
            <person name="Thiagarajan M."/>
            <person name="Wortman J.R."/>
            <person name="Badger J.H."/>
            <person name="Ren Q."/>
            <person name="Amedeo P."/>
            <person name="Jones K.M."/>
            <person name="Tallon L.J."/>
            <person name="Delcher A.L."/>
            <person name="Salzberg S.L."/>
            <person name="Silva J.C."/>
            <person name="Haas B.J."/>
            <person name="Majoros W.H."/>
            <person name="Farzad M."/>
            <person name="Carlton J.M."/>
            <person name="Smith R.K. Jr."/>
            <person name="Garg J."/>
            <person name="Pearlman R.E."/>
            <person name="Karrer K.M."/>
            <person name="Sun L."/>
            <person name="Manning G."/>
            <person name="Elde N.C."/>
            <person name="Turkewitz A.P."/>
            <person name="Asai D.J."/>
            <person name="Wilkes D.E."/>
            <person name="Wang Y."/>
            <person name="Cai H."/>
            <person name="Collins K."/>
            <person name="Stewart B.A."/>
            <person name="Lee S.R."/>
            <person name="Wilamowska K."/>
            <person name="Weinberg Z."/>
            <person name="Ruzzo W.L."/>
            <person name="Wloga D."/>
            <person name="Gaertig J."/>
            <person name="Frankel J."/>
            <person name="Tsao C.-C."/>
            <person name="Gorovsky M.A."/>
            <person name="Keeling P.J."/>
            <person name="Waller R.F."/>
            <person name="Patron N.J."/>
            <person name="Cherry J.M."/>
            <person name="Stover N.A."/>
            <person name="Krieger C.J."/>
            <person name="del Toro C."/>
            <person name="Ryder H.F."/>
            <person name="Williamson S.C."/>
            <person name="Barbeau R.A."/>
            <person name="Hamilton E.P."/>
            <person name="Orias E."/>
        </authorList>
    </citation>
    <scope>NUCLEOTIDE SEQUENCE [LARGE SCALE GENOMIC DNA]</scope>
    <source>
        <strain evidence="3">SB210</strain>
    </source>
</reference>
<feature type="transmembrane region" description="Helical" evidence="1">
    <location>
        <begin position="482"/>
        <end position="506"/>
    </location>
</feature>
<dbReference type="GeneID" id="7840079"/>
<dbReference type="KEGG" id="tet:TTHERM_00285370"/>
<dbReference type="RefSeq" id="XP_001018551.2">
    <property type="nucleotide sequence ID" value="XM_001018551.2"/>
</dbReference>
<keyword evidence="1 2" id="KW-0812">Transmembrane</keyword>
<keyword evidence="1" id="KW-0472">Membrane</keyword>
<gene>
    <name evidence="2" type="ORF">TTHERM_00285370</name>
</gene>
<dbReference type="InParanoid" id="I7M8J6"/>
<dbReference type="PANTHER" id="PTHR11319:SF35">
    <property type="entry name" value="OUTER MEMBRANE PROTEIN PMPC-RELATED"/>
    <property type="match status" value="1"/>
</dbReference>
<evidence type="ECO:0000313" key="2">
    <source>
        <dbReference type="EMBL" id="EAR98306.2"/>
    </source>
</evidence>
<protein>
    <submittedName>
        <fullName evidence="2">Transmembrane protein, putative</fullName>
    </submittedName>
</protein>
<proteinExistence type="predicted"/>
<feature type="transmembrane region" description="Helical" evidence="1">
    <location>
        <begin position="418"/>
        <end position="436"/>
    </location>
</feature>
<sequence length="610" mass="70188">MFQESSQIIKGSSNSFGGCLNFINTFQTNQPSQVSISQNTFIQCKSKYLGGAISGISAIGYENQFIDCNSQIGGAIYFIQQSYVIDSNQFSGNTGYLAANDYNQQALKIKIEEILEINNNNQNNSNVFIKTDQYLYPGLIYIIRLSIELDGNLYDQYTDKNNFGNLYSFLVSPSNNFVPNIPAQLFSINYPFLVWSAQDVQFNGKQAIDLEDIRIFLAQLQTLRTSQYKIYNGCKEQGMEKIYLNNQQNKFFICKYCEQTKVSYYGVCQNCQPDQFSQCYGNYSELKQSYWRSKYSVDQQDIFYCTNNPESCQGGSGIGNQLCYEGHVGAQCLNCDIYGTYWNEKYSIMGFFQCVKCNSISLNTFKITVLIVVLVLSLILILISTFKKLKNEIYALYLSKMQIFFIGKTIQKQTLTSTYIKILLFHIQIYFISSQFTKVDIISSFLEFQFLFYNPLSSPFFSLDCLISQYKPESVSMGYTDLLITFIIPLLISSITIFISTSIFILKRKLFRRSLYATLLTSVYIFMIVFYSILLEKTLSSFFCLNLDKDKYYSLIDLSLECGNSSQLQKIQNLSLVILILFLITLPTIVFFKLFQSRKRLKKLNFSIGR</sequence>
<accession>I7M8J6</accession>
<dbReference type="PANTHER" id="PTHR11319">
    <property type="entry name" value="G PROTEIN-COUPLED RECEPTOR-RELATED"/>
    <property type="match status" value="1"/>
</dbReference>
<evidence type="ECO:0000256" key="1">
    <source>
        <dbReference type="SAM" id="Phobius"/>
    </source>
</evidence>
<name>I7M8J6_TETTS</name>
<dbReference type="AlphaFoldDB" id="I7M8J6"/>
<dbReference type="OrthoDB" id="77931at2759"/>
<dbReference type="EMBL" id="GG662651">
    <property type="protein sequence ID" value="EAR98306.2"/>
    <property type="molecule type" value="Genomic_DNA"/>
</dbReference>
<feature type="transmembrane region" description="Helical" evidence="1">
    <location>
        <begin position="367"/>
        <end position="386"/>
    </location>
</feature>
<evidence type="ECO:0000313" key="3">
    <source>
        <dbReference type="Proteomes" id="UP000009168"/>
    </source>
</evidence>
<keyword evidence="3" id="KW-1185">Reference proteome</keyword>
<keyword evidence="1" id="KW-1133">Transmembrane helix</keyword>